<dbReference type="Pfam" id="PF07707">
    <property type="entry name" value="BACK"/>
    <property type="match status" value="1"/>
</dbReference>
<gene>
    <name evidence="3" type="ORF">Glove_110g123</name>
</gene>
<dbReference type="GO" id="GO:0005737">
    <property type="term" value="C:cytoplasm"/>
    <property type="evidence" value="ECO:0007669"/>
    <property type="project" value="TreeGrafter"/>
</dbReference>
<dbReference type="InterPro" id="IPR000210">
    <property type="entry name" value="BTB/POZ_dom"/>
</dbReference>
<dbReference type="InterPro" id="IPR006571">
    <property type="entry name" value="TLDc_dom"/>
</dbReference>
<feature type="domain" description="BTB" evidence="1">
    <location>
        <begin position="23"/>
        <end position="96"/>
    </location>
</feature>
<evidence type="ECO:0000259" key="1">
    <source>
        <dbReference type="PROSITE" id="PS50097"/>
    </source>
</evidence>
<organism evidence="3 4">
    <name type="scientific">Diversispora epigaea</name>
    <dbReference type="NCBI Taxonomy" id="1348612"/>
    <lineage>
        <taxon>Eukaryota</taxon>
        <taxon>Fungi</taxon>
        <taxon>Fungi incertae sedis</taxon>
        <taxon>Mucoromycota</taxon>
        <taxon>Glomeromycotina</taxon>
        <taxon>Glomeromycetes</taxon>
        <taxon>Diversisporales</taxon>
        <taxon>Diversisporaceae</taxon>
        <taxon>Diversispora</taxon>
    </lineage>
</organism>
<protein>
    <recommendedName>
        <fullName evidence="5">BTB domain-containing protein</fullName>
    </recommendedName>
</protein>
<dbReference type="AlphaFoldDB" id="A0A397JBU0"/>
<comment type="caution">
    <text evidence="3">The sequence shown here is derived from an EMBL/GenBank/DDBJ whole genome shotgun (WGS) entry which is preliminary data.</text>
</comment>
<dbReference type="OrthoDB" id="684045at2759"/>
<dbReference type="SUPFAM" id="SSF54695">
    <property type="entry name" value="POZ domain"/>
    <property type="match status" value="1"/>
</dbReference>
<dbReference type="PANTHER" id="PTHR46306:SF1">
    <property type="entry name" value="BTB_POZ DOMAIN-CONTAINING PROTEIN 9"/>
    <property type="match status" value="1"/>
</dbReference>
<dbReference type="Gene3D" id="3.30.710.10">
    <property type="entry name" value="Potassium Channel Kv1.1, Chain A"/>
    <property type="match status" value="1"/>
</dbReference>
<dbReference type="PANTHER" id="PTHR46306">
    <property type="entry name" value="BTB/POZ DOMAIN-CONTAINING PROTEIN 9"/>
    <property type="match status" value="1"/>
</dbReference>
<evidence type="ECO:0000313" key="3">
    <source>
        <dbReference type="EMBL" id="RHZ82240.1"/>
    </source>
</evidence>
<dbReference type="SMART" id="SM00225">
    <property type="entry name" value="BTB"/>
    <property type="match status" value="1"/>
</dbReference>
<dbReference type="Pfam" id="PF00651">
    <property type="entry name" value="BTB"/>
    <property type="match status" value="1"/>
</dbReference>
<dbReference type="CDD" id="cd18186">
    <property type="entry name" value="BTB_POZ_ZBTB_KLHL-like"/>
    <property type="match status" value="1"/>
</dbReference>
<sequence length="477" mass="55723">MALNFFENLSNDFIKLLENGDEHNIIIEVGESSIMQTFKVHSTVFCYRCPYLYEEFKKSTINNDDNIKIIQKPQISAKVINIIIKYIYGAKINLEKVEISTIFDLLITANEFRLGELVMGLQNFLIERHSSWIKLNFSKIYHSSFQINNLKAIQNFCNDIIAKYPNSIFESEDFNALPEAALVSIIQRDDLQLEESKIWDHVIKWGIFQNKTLPSNLDDWIDKDFQILKNTLQQCLPHIRYFQISIENIVENVYPYQQILDKKLMADILKYSMTSNKAITSTILPPRKIFTSQLPNRENTFQMTSSIITKEHAAEIASWIDKKEVTYDINNNPYEFNLIIRGSRDGFGSDIFWKLCNQKTNVVVVAKIKDTEDTDEIIGGYNPIGWNSNLIGRVSEIKDFFIFSLKNKNNKNFILSRVKGNTAFINYLNLGPCFDNYLYMSGKFFHAYKTENYEKLIRKTYGRFSIDDYEIFQISKR</sequence>
<feature type="domain" description="TLDc" evidence="2">
    <location>
        <begin position="306"/>
        <end position="475"/>
    </location>
</feature>
<name>A0A397JBU0_9GLOM</name>
<dbReference type="PROSITE" id="PS50097">
    <property type="entry name" value="BTB"/>
    <property type="match status" value="1"/>
</dbReference>
<proteinExistence type="predicted"/>
<accession>A0A397JBU0</accession>
<dbReference type="InterPro" id="IPR052407">
    <property type="entry name" value="BTB_POZ_domain_cont_9"/>
</dbReference>
<dbReference type="PROSITE" id="PS51886">
    <property type="entry name" value="TLDC"/>
    <property type="match status" value="1"/>
</dbReference>
<evidence type="ECO:0000313" key="4">
    <source>
        <dbReference type="Proteomes" id="UP000266861"/>
    </source>
</evidence>
<reference evidence="3 4" key="1">
    <citation type="submission" date="2018-08" db="EMBL/GenBank/DDBJ databases">
        <title>Genome and evolution of the arbuscular mycorrhizal fungus Diversispora epigaea (formerly Glomus versiforme) and its bacterial endosymbionts.</title>
        <authorList>
            <person name="Sun X."/>
            <person name="Fei Z."/>
            <person name="Harrison M."/>
        </authorList>
    </citation>
    <scope>NUCLEOTIDE SEQUENCE [LARGE SCALE GENOMIC DNA]</scope>
    <source>
        <strain evidence="3 4">IT104</strain>
    </source>
</reference>
<dbReference type="InterPro" id="IPR011705">
    <property type="entry name" value="BACK"/>
</dbReference>
<dbReference type="Pfam" id="PF07534">
    <property type="entry name" value="TLD"/>
    <property type="match status" value="1"/>
</dbReference>
<evidence type="ECO:0000259" key="2">
    <source>
        <dbReference type="PROSITE" id="PS51886"/>
    </source>
</evidence>
<keyword evidence="4" id="KW-1185">Reference proteome</keyword>
<dbReference type="Gene3D" id="1.25.40.420">
    <property type="match status" value="1"/>
</dbReference>
<dbReference type="InterPro" id="IPR011333">
    <property type="entry name" value="SKP1/BTB/POZ_sf"/>
</dbReference>
<evidence type="ECO:0008006" key="5">
    <source>
        <dbReference type="Google" id="ProtNLM"/>
    </source>
</evidence>
<dbReference type="EMBL" id="PQFF01000103">
    <property type="protein sequence ID" value="RHZ82240.1"/>
    <property type="molecule type" value="Genomic_DNA"/>
</dbReference>
<dbReference type="Proteomes" id="UP000266861">
    <property type="component" value="Unassembled WGS sequence"/>
</dbReference>